<proteinExistence type="predicted"/>
<comment type="caution">
    <text evidence="1">The sequence shown here is derived from an EMBL/GenBank/DDBJ whole genome shotgun (WGS) entry which is preliminary data.</text>
</comment>
<sequence>MSSSYGCSSVPETYDDPPLYLLINTLPRMNATRFMRTLRGYLHETFGHQVAWGTQIELIWVSELSPHTLPTNTSGLNVVRVANRDAASRIQQAIDSSPRSDLGLRFVRASERAQGLISG</sequence>
<keyword evidence="3" id="KW-1185">Reference proteome</keyword>
<dbReference type="Proteomes" id="UP001295794">
    <property type="component" value="Unassembled WGS sequence"/>
</dbReference>
<protein>
    <submittedName>
        <fullName evidence="1">Uncharacterized protein</fullName>
    </submittedName>
</protein>
<evidence type="ECO:0000313" key="2">
    <source>
        <dbReference type="EMBL" id="CAK5283057.1"/>
    </source>
</evidence>
<name>A0AAD2K2D4_9AGAR</name>
<evidence type="ECO:0000313" key="1">
    <source>
        <dbReference type="EMBL" id="CAK5275124.1"/>
    </source>
</evidence>
<reference evidence="1" key="1">
    <citation type="submission" date="2023-11" db="EMBL/GenBank/DDBJ databases">
        <authorList>
            <person name="De Vega J J."/>
            <person name="De Vega J J."/>
        </authorList>
    </citation>
    <scope>NUCLEOTIDE SEQUENCE</scope>
</reference>
<accession>A0AAD2K2D4</accession>
<organism evidence="1 3">
    <name type="scientific">Mycena citricolor</name>
    <dbReference type="NCBI Taxonomy" id="2018698"/>
    <lineage>
        <taxon>Eukaryota</taxon>
        <taxon>Fungi</taxon>
        <taxon>Dikarya</taxon>
        <taxon>Basidiomycota</taxon>
        <taxon>Agaricomycotina</taxon>
        <taxon>Agaricomycetes</taxon>
        <taxon>Agaricomycetidae</taxon>
        <taxon>Agaricales</taxon>
        <taxon>Marasmiineae</taxon>
        <taxon>Mycenaceae</taxon>
        <taxon>Mycena</taxon>
    </lineage>
</organism>
<dbReference type="AlphaFoldDB" id="A0AAD2K2D4"/>
<dbReference type="EMBL" id="CAVNYO010000405">
    <property type="protein sequence ID" value="CAK5275124.1"/>
    <property type="molecule type" value="Genomic_DNA"/>
</dbReference>
<gene>
    <name evidence="1" type="ORF">MYCIT1_LOCUS22710</name>
    <name evidence="2" type="ORF">MYCIT1_LOCUS35294</name>
</gene>
<evidence type="ECO:0000313" key="3">
    <source>
        <dbReference type="Proteomes" id="UP001295794"/>
    </source>
</evidence>
<dbReference type="EMBL" id="CAVNYO010000465">
    <property type="protein sequence ID" value="CAK5283057.1"/>
    <property type="molecule type" value="Genomic_DNA"/>
</dbReference>